<comment type="cofactor">
    <cofactor evidence="1">
        <name>FMN</name>
        <dbReference type="ChEBI" id="CHEBI:58210"/>
    </cofactor>
</comment>
<evidence type="ECO:0000313" key="14">
    <source>
        <dbReference type="EMBL" id="KAF2892560.1"/>
    </source>
</evidence>
<dbReference type="NCBIfam" id="TIGR00558">
    <property type="entry name" value="pdxH"/>
    <property type="match status" value="1"/>
</dbReference>
<comment type="subunit">
    <text evidence="6">Homodimer.</text>
</comment>
<evidence type="ECO:0000259" key="12">
    <source>
        <dbReference type="Pfam" id="PF01243"/>
    </source>
</evidence>
<evidence type="ECO:0000256" key="9">
    <source>
        <dbReference type="ARBA" id="ARBA00022643"/>
    </source>
</evidence>
<evidence type="ECO:0000313" key="15">
    <source>
        <dbReference type="Proteomes" id="UP000801492"/>
    </source>
</evidence>
<evidence type="ECO:0000256" key="1">
    <source>
        <dbReference type="ARBA" id="ARBA00001917"/>
    </source>
</evidence>
<evidence type="ECO:0000256" key="10">
    <source>
        <dbReference type="ARBA" id="ARBA00023002"/>
    </source>
</evidence>
<keyword evidence="8" id="KW-0285">Flavoprotein</keyword>
<evidence type="ECO:0000256" key="6">
    <source>
        <dbReference type="ARBA" id="ARBA00011738"/>
    </source>
</evidence>
<evidence type="ECO:0000256" key="4">
    <source>
        <dbReference type="ARBA" id="ARBA00005037"/>
    </source>
</evidence>
<organism evidence="14 15">
    <name type="scientific">Ignelater luminosus</name>
    <name type="common">Cucubano</name>
    <name type="synonym">Pyrophorus luminosus</name>
    <dbReference type="NCBI Taxonomy" id="2038154"/>
    <lineage>
        <taxon>Eukaryota</taxon>
        <taxon>Metazoa</taxon>
        <taxon>Ecdysozoa</taxon>
        <taxon>Arthropoda</taxon>
        <taxon>Hexapoda</taxon>
        <taxon>Insecta</taxon>
        <taxon>Pterygota</taxon>
        <taxon>Neoptera</taxon>
        <taxon>Endopterygota</taxon>
        <taxon>Coleoptera</taxon>
        <taxon>Polyphaga</taxon>
        <taxon>Elateriformia</taxon>
        <taxon>Elateroidea</taxon>
        <taxon>Elateridae</taxon>
        <taxon>Agrypninae</taxon>
        <taxon>Pyrophorini</taxon>
        <taxon>Ignelater</taxon>
    </lineage>
</organism>
<evidence type="ECO:0000256" key="2">
    <source>
        <dbReference type="ARBA" id="ARBA00003691"/>
    </source>
</evidence>
<dbReference type="InterPro" id="IPR019740">
    <property type="entry name" value="Pyridox_Oxase_CS"/>
</dbReference>
<keyword evidence="11" id="KW-0664">Pyridoxine biosynthesis</keyword>
<feature type="domain" description="Pyridoxine 5'-phosphate oxidase dimerisation C-terminal" evidence="13">
    <location>
        <begin position="178"/>
        <end position="232"/>
    </location>
</feature>
<comment type="pathway">
    <text evidence="4">Cofactor metabolism; pyridoxal 5'-phosphate salvage; pyridoxal 5'-phosphate from pyridoxine 5'-phosphate: step 1/1.</text>
</comment>
<dbReference type="InterPro" id="IPR000659">
    <property type="entry name" value="Pyridox_Oxase"/>
</dbReference>
<evidence type="ECO:0000259" key="13">
    <source>
        <dbReference type="Pfam" id="PF10590"/>
    </source>
</evidence>
<dbReference type="AlphaFoldDB" id="A0A8K0G5N0"/>
<dbReference type="Gene3D" id="2.30.110.10">
    <property type="entry name" value="Electron Transport, Fmn-binding Protein, Chain A"/>
    <property type="match status" value="1"/>
</dbReference>
<dbReference type="InterPro" id="IPR012349">
    <property type="entry name" value="Split_barrel_FMN-bd"/>
</dbReference>
<evidence type="ECO:0000256" key="3">
    <source>
        <dbReference type="ARBA" id="ARBA00004738"/>
    </source>
</evidence>
<protein>
    <recommendedName>
        <fullName evidence="7">pyridoxal 5'-phosphate synthase</fullName>
        <ecNumber evidence="7">1.4.3.5</ecNumber>
    </recommendedName>
</protein>
<dbReference type="EC" id="1.4.3.5" evidence="7"/>
<dbReference type="OrthoDB" id="303614at2759"/>
<dbReference type="PROSITE" id="PS01064">
    <property type="entry name" value="PYRIDOX_OXIDASE"/>
    <property type="match status" value="1"/>
</dbReference>
<accession>A0A8K0G5N0</accession>
<dbReference type="GO" id="GO:0004733">
    <property type="term" value="F:pyridoxamine phosphate oxidase activity"/>
    <property type="evidence" value="ECO:0007669"/>
    <property type="project" value="UniProtKB-EC"/>
</dbReference>
<sequence length="232" mass="26739">MDISDISGIRKPYNTRSNVFLEKDINVKNPFDLFDKWFQEARSNPNIVEPNAMCLSTATRDGKPSARFMLCKGYGKEGFQFYTHYTSRKGQELEANPNAALTFFWPVLSKSVRIEGPVEKLPPSYAEDYFKTRPYQSQVGALCSNQSKVIESRECLVAKANQLKEKYKEGEVPKPESWGGFIVVPAVMEFWQGQTDRVHDRIKFRKLKEGEDVDNIITHPGEDNWIYERLQP</sequence>
<dbReference type="GO" id="GO:0010181">
    <property type="term" value="F:FMN binding"/>
    <property type="evidence" value="ECO:0007669"/>
    <property type="project" value="InterPro"/>
</dbReference>
<dbReference type="InterPro" id="IPR011576">
    <property type="entry name" value="Pyridox_Oxase_N"/>
</dbReference>
<dbReference type="PANTHER" id="PTHR10851:SF0">
    <property type="entry name" value="PYRIDOXINE-5'-PHOSPHATE OXIDASE"/>
    <property type="match status" value="1"/>
</dbReference>
<dbReference type="InterPro" id="IPR019576">
    <property type="entry name" value="Pyridoxamine_oxidase_dimer_C"/>
</dbReference>
<name>A0A8K0G5N0_IGNLU</name>
<gene>
    <name evidence="14" type="ORF">ILUMI_13620</name>
</gene>
<dbReference type="FunFam" id="2.30.110.10:FF:000005">
    <property type="entry name" value="NAD(P)H-hydrate epimerase"/>
    <property type="match status" value="1"/>
</dbReference>
<comment type="similarity">
    <text evidence="5">Belongs to the pyridoxamine 5'-phosphate oxidase family.</text>
</comment>
<comment type="pathway">
    <text evidence="3">Cofactor metabolism; pyridoxal 5'-phosphate salvage; pyridoxal 5'-phosphate from pyridoxamine 5'-phosphate: step 1/1.</text>
</comment>
<dbReference type="PANTHER" id="PTHR10851">
    <property type="entry name" value="PYRIDOXINE-5-PHOSPHATE OXIDASE"/>
    <property type="match status" value="1"/>
</dbReference>
<keyword evidence="9" id="KW-0288">FMN</keyword>
<evidence type="ECO:0000256" key="5">
    <source>
        <dbReference type="ARBA" id="ARBA00007301"/>
    </source>
</evidence>
<keyword evidence="10" id="KW-0560">Oxidoreductase</keyword>
<dbReference type="UniPathway" id="UPA01068">
    <property type="reaction ID" value="UER00304"/>
</dbReference>
<keyword evidence="15" id="KW-1185">Reference proteome</keyword>
<dbReference type="HAMAP" id="MF_01629">
    <property type="entry name" value="PdxH"/>
    <property type="match status" value="1"/>
</dbReference>
<dbReference type="GO" id="GO:0008615">
    <property type="term" value="P:pyridoxine biosynthetic process"/>
    <property type="evidence" value="ECO:0007669"/>
    <property type="project" value="UniProtKB-KW"/>
</dbReference>
<evidence type="ECO:0000256" key="11">
    <source>
        <dbReference type="ARBA" id="ARBA00023096"/>
    </source>
</evidence>
<dbReference type="Proteomes" id="UP000801492">
    <property type="component" value="Unassembled WGS sequence"/>
</dbReference>
<evidence type="ECO:0000256" key="8">
    <source>
        <dbReference type="ARBA" id="ARBA00022630"/>
    </source>
</evidence>
<proteinExistence type="inferred from homology"/>
<evidence type="ECO:0000256" key="7">
    <source>
        <dbReference type="ARBA" id="ARBA00012801"/>
    </source>
</evidence>
<comment type="function">
    <text evidence="2">Catalyzes the oxidation of either pyridoxine 5'-phosphate (PNP) or pyridoxamine 5'-phosphate (PMP) into pyridoxal 5'-phosphate (PLP).</text>
</comment>
<comment type="caution">
    <text evidence="14">The sequence shown here is derived from an EMBL/GenBank/DDBJ whole genome shotgun (WGS) entry which is preliminary data.</text>
</comment>
<dbReference type="SUPFAM" id="SSF50475">
    <property type="entry name" value="FMN-binding split barrel"/>
    <property type="match status" value="1"/>
</dbReference>
<dbReference type="EMBL" id="VTPC01008675">
    <property type="protein sequence ID" value="KAF2892560.1"/>
    <property type="molecule type" value="Genomic_DNA"/>
</dbReference>
<dbReference type="Pfam" id="PF01243">
    <property type="entry name" value="PNPOx_N"/>
    <property type="match status" value="1"/>
</dbReference>
<dbReference type="Pfam" id="PF10590">
    <property type="entry name" value="PNP_phzG_C"/>
    <property type="match status" value="1"/>
</dbReference>
<reference evidence="14" key="1">
    <citation type="submission" date="2019-08" db="EMBL/GenBank/DDBJ databases">
        <title>The genome of the North American firefly Photinus pyralis.</title>
        <authorList>
            <consortium name="Photinus pyralis genome working group"/>
            <person name="Fallon T.R."/>
            <person name="Sander Lower S.E."/>
            <person name="Weng J.-K."/>
        </authorList>
    </citation>
    <scope>NUCLEOTIDE SEQUENCE</scope>
    <source>
        <strain evidence="14">TRF0915ILg1</strain>
        <tissue evidence="14">Whole body</tissue>
    </source>
</reference>
<feature type="domain" description="Pyridoxamine 5'-phosphate oxidase N-terminal" evidence="12">
    <location>
        <begin position="48"/>
        <end position="164"/>
    </location>
</feature>
<dbReference type="NCBIfam" id="NF004231">
    <property type="entry name" value="PRK05679.1"/>
    <property type="match status" value="1"/>
</dbReference>
<dbReference type="PIRSF" id="PIRSF000190">
    <property type="entry name" value="Pyd_amn-ph_oxd"/>
    <property type="match status" value="1"/>
</dbReference>